<sequence>MYGNNSNAAAASRNKYGLGSVAGIDGKAVAAGNSKNRTVITYNRDNASDESILRDTRGDGGVGGGIVRTDKVDVSYETSSTIGKEMD</sequence>
<dbReference type="AlphaFoldDB" id="A0AAE0IP72"/>
<reference evidence="1" key="2">
    <citation type="submission" date="2023-06" db="EMBL/GenBank/DDBJ databases">
        <authorList>
            <consortium name="Lawrence Berkeley National Laboratory"/>
            <person name="Haridas S."/>
            <person name="Hensen N."/>
            <person name="Bonometti L."/>
            <person name="Westerberg I."/>
            <person name="Brannstrom I.O."/>
            <person name="Guillou S."/>
            <person name="Cros-Aarteil S."/>
            <person name="Calhoun S."/>
            <person name="Kuo A."/>
            <person name="Mondo S."/>
            <person name="Pangilinan J."/>
            <person name="Riley R."/>
            <person name="Labutti K."/>
            <person name="Andreopoulos B."/>
            <person name="Lipzen A."/>
            <person name="Chen C."/>
            <person name="Yanf M."/>
            <person name="Daum C."/>
            <person name="Ng V."/>
            <person name="Clum A."/>
            <person name="Steindorff A."/>
            <person name="Ohm R."/>
            <person name="Martin F."/>
            <person name="Silar P."/>
            <person name="Natvig D."/>
            <person name="Lalanne C."/>
            <person name="Gautier V."/>
            <person name="Ament-Velasquez S.L."/>
            <person name="Kruys A."/>
            <person name="Hutchinson M.I."/>
            <person name="Powell A.J."/>
            <person name="Barry K."/>
            <person name="Miller A.N."/>
            <person name="Grigoriev I.V."/>
            <person name="Debuchy R."/>
            <person name="Gladieux P."/>
            <person name="Thoren M.H."/>
            <person name="Johannesson H."/>
        </authorList>
    </citation>
    <scope>NUCLEOTIDE SEQUENCE</scope>
    <source>
        <strain evidence="1">CBS 118394</strain>
    </source>
</reference>
<dbReference type="Proteomes" id="UP001283341">
    <property type="component" value="Unassembled WGS sequence"/>
</dbReference>
<evidence type="ECO:0000313" key="2">
    <source>
        <dbReference type="Proteomes" id="UP001283341"/>
    </source>
</evidence>
<accession>A0AAE0IP72</accession>
<protein>
    <submittedName>
        <fullName evidence="1">Uncharacterized protein</fullName>
    </submittedName>
</protein>
<evidence type="ECO:0000313" key="1">
    <source>
        <dbReference type="EMBL" id="KAK3328781.1"/>
    </source>
</evidence>
<name>A0AAE0IP72_9PEZI</name>
<gene>
    <name evidence="1" type="ORF">B0H66DRAFT_539340</name>
</gene>
<dbReference type="EMBL" id="JAUEDM010000001">
    <property type="protein sequence ID" value="KAK3328781.1"/>
    <property type="molecule type" value="Genomic_DNA"/>
</dbReference>
<organism evidence="1 2">
    <name type="scientific">Apodospora peruviana</name>
    <dbReference type="NCBI Taxonomy" id="516989"/>
    <lineage>
        <taxon>Eukaryota</taxon>
        <taxon>Fungi</taxon>
        <taxon>Dikarya</taxon>
        <taxon>Ascomycota</taxon>
        <taxon>Pezizomycotina</taxon>
        <taxon>Sordariomycetes</taxon>
        <taxon>Sordariomycetidae</taxon>
        <taxon>Sordariales</taxon>
        <taxon>Lasiosphaeriaceae</taxon>
        <taxon>Apodospora</taxon>
    </lineage>
</organism>
<proteinExistence type="predicted"/>
<reference evidence="1" key="1">
    <citation type="journal article" date="2023" name="Mol. Phylogenet. Evol.">
        <title>Genome-scale phylogeny and comparative genomics of the fungal order Sordariales.</title>
        <authorList>
            <person name="Hensen N."/>
            <person name="Bonometti L."/>
            <person name="Westerberg I."/>
            <person name="Brannstrom I.O."/>
            <person name="Guillou S."/>
            <person name="Cros-Aarteil S."/>
            <person name="Calhoun S."/>
            <person name="Haridas S."/>
            <person name="Kuo A."/>
            <person name="Mondo S."/>
            <person name="Pangilinan J."/>
            <person name="Riley R."/>
            <person name="LaButti K."/>
            <person name="Andreopoulos B."/>
            <person name="Lipzen A."/>
            <person name="Chen C."/>
            <person name="Yan M."/>
            <person name="Daum C."/>
            <person name="Ng V."/>
            <person name="Clum A."/>
            <person name="Steindorff A."/>
            <person name="Ohm R.A."/>
            <person name="Martin F."/>
            <person name="Silar P."/>
            <person name="Natvig D.O."/>
            <person name="Lalanne C."/>
            <person name="Gautier V."/>
            <person name="Ament-Velasquez S.L."/>
            <person name="Kruys A."/>
            <person name="Hutchinson M.I."/>
            <person name="Powell A.J."/>
            <person name="Barry K."/>
            <person name="Miller A.N."/>
            <person name="Grigoriev I.V."/>
            <person name="Debuchy R."/>
            <person name="Gladieux P."/>
            <person name="Hiltunen Thoren M."/>
            <person name="Johannesson H."/>
        </authorList>
    </citation>
    <scope>NUCLEOTIDE SEQUENCE</scope>
    <source>
        <strain evidence="1">CBS 118394</strain>
    </source>
</reference>
<keyword evidence="2" id="KW-1185">Reference proteome</keyword>
<comment type="caution">
    <text evidence="1">The sequence shown here is derived from an EMBL/GenBank/DDBJ whole genome shotgun (WGS) entry which is preliminary data.</text>
</comment>